<evidence type="ECO:0000259" key="15">
    <source>
        <dbReference type="PROSITE" id="PS51910"/>
    </source>
</evidence>
<dbReference type="SUPFAM" id="SSF54556">
    <property type="entry name" value="Chitinase insertion domain"/>
    <property type="match status" value="1"/>
</dbReference>
<dbReference type="STRING" id="6945.B7P5Q8"/>
<keyword evidence="4" id="KW-0147">Chitin-binding</keyword>
<keyword evidence="8" id="KW-1015">Disulfide bond</keyword>
<dbReference type="InterPro" id="IPR001579">
    <property type="entry name" value="Glyco_hydro_18_chit_AS"/>
</dbReference>
<dbReference type="Proteomes" id="UP000001555">
    <property type="component" value="Unassembled WGS sequence"/>
</dbReference>
<dbReference type="Gene3D" id="3.10.50.10">
    <property type="match status" value="1"/>
</dbReference>
<evidence type="ECO:0000256" key="1">
    <source>
        <dbReference type="ARBA" id="ARBA00000822"/>
    </source>
</evidence>
<evidence type="ECO:0000313" key="16">
    <source>
        <dbReference type="EMBL" id="EEC01930.1"/>
    </source>
</evidence>
<dbReference type="Gene3D" id="2.170.140.10">
    <property type="entry name" value="Chitin binding domain"/>
    <property type="match status" value="1"/>
</dbReference>
<dbReference type="EMBL" id="DS642248">
    <property type="protein sequence ID" value="EEC01930.1"/>
    <property type="molecule type" value="Genomic_DNA"/>
</dbReference>
<dbReference type="GO" id="GO:0006032">
    <property type="term" value="P:chitin catabolic process"/>
    <property type="evidence" value="ECO:0000318"/>
    <property type="project" value="GO_Central"/>
</dbReference>
<comment type="similarity">
    <text evidence="2">Belongs to the glycosyl hydrolase 18 family. Chitinase class II subfamily.</text>
</comment>
<dbReference type="InterPro" id="IPR017853">
    <property type="entry name" value="GH"/>
</dbReference>
<protein>
    <recommendedName>
        <fullName evidence="3">chitinase</fullName>
        <ecNumber evidence="3">3.2.1.14</ecNumber>
    </recommendedName>
</protein>
<accession>B7P5Q8</accession>
<evidence type="ECO:0000256" key="9">
    <source>
        <dbReference type="ARBA" id="ARBA00023277"/>
    </source>
</evidence>
<keyword evidence="6 12" id="KW-0378">Hydrolase</keyword>
<proteinExistence type="inferred from homology"/>
<dbReference type="SMART" id="SM00636">
    <property type="entry name" value="Glyco_18"/>
    <property type="match status" value="1"/>
</dbReference>
<dbReference type="PROSITE" id="PS50940">
    <property type="entry name" value="CHIT_BIND_II"/>
    <property type="match status" value="1"/>
</dbReference>
<sequence length="526" mass="59628">MMLSAPVETTTQLLDSSGVLDDRSASRLESPGDGTQRGRIVCYYSAWALYRPEPMNYDIEDIPLDKCTHLIYAFVGLSNQTWELFSIDPEYDFNKGGYRRFTALRKRYPKLQTLLAVGGWAEGGKKYSEMVSTTGRRHTFINSALKWVQTYGFDGFDLDWEYPGAYDRGGAYSDKANFLLLVKELRSVFDQYKLLLTAAVPVAKFRLQEGYEVAELGELLDWINVMTYDLRGNWAGFTDVHSPLFRRSFDEWAYEKLNVHDGLQLWISLGAPREKLIVGVPFYGRTYTLSDKANTGLRAYINKEKMGGIPGPYTNATGFLAYYEICPHVHSGTWTKKFDEVGKCPYAYYDNQWIGYEDEESITIKMDYIRGQGYGGAMIWAIDMDDFQGVCGKKNVLISAIHDKLKDYVVPTPESDSTASPKTGPDDGGNTTPEPTTPIPETTTPLSVTKSYPRDCDSPNISFIPHENDCTKYYWCVYGTPMVMFCEGGTVWNQDNGNCDWPERVPRPECKHVTRKPKGPQRLESS</sequence>
<evidence type="ECO:0000256" key="8">
    <source>
        <dbReference type="ARBA" id="ARBA00023157"/>
    </source>
</evidence>
<dbReference type="PROSITE" id="PS51910">
    <property type="entry name" value="GH18_2"/>
    <property type="match status" value="1"/>
</dbReference>
<dbReference type="FunFam" id="2.170.140.10:FF:000004">
    <property type="entry name" value="Chitinase 5"/>
    <property type="match status" value="1"/>
</dbReference>
<dbReference type="InterPro" id="IPR036508">
    <property type="entry name" value="Chitin-bd_dom_sf"/>
</dbReference>
<reference evidence="17" key="2">
    <citation type="submission" date="2020-05" db="UniProtKB">
        <authorList>
            <consortium name="EnsemblMetazoa"/>
        </authorList>
    </citation>
    <scope>IDENTIFICATION</scope>
    <source>
        <strain evidence="17">wikel</strain>
    </source>
</reference>
<evidence type="ECO:0000256" key="13">
    <source>
        <dbReference type="SAM" id="MobiDB-lite"/>
    </source>
</evidence>
<dbReference type="EMBL" id="ABJB010614362">
    <property type="status" value="NOT_ANNOTATED_CDS"/>
    <property type="molecule type" value="Genomic_DNA"/>
</dbReference>
<name>B7P5Q8_IXOSC</name>
<dbReference type="AlphaFoldDB" id="B7P5Q8"/>
<evidence type="ECO:0000313" key="17">
    <source>
        <dbReference type="EnsemblMetazoa" id="ISCW016313-PA"/>
    </source>
</evidence>
<dbReference type="VEuPathDB" id="VectorBase:ISCP_022947"/>
<keyword evidence="10 12" id="KW-0326">Glycosidase</keyword>
<feature type="domain" description="GH18" evidence="15">
    <location>
        <begin position="38"/>
        <end position="408"/>
    </location>
</feature>
<dbReference type="EMBL" id="ABJB010935855">
    <property type="status" value="NOT_ANNOTATED_CDS"/>
    <property type="molecule type" value="Genomic_DNA"/>
</dbReference>
<evidence type="ECO:0000256" key="6">
    <source>
        <dbReference type="ARBA" id="ARBA00022801"/>
    </source>
</evidence>
<dbReference type="GO" id="GO:0008061">
    <property type="term" value="F:chitin binding"/>
    <property type="evidence" value="ECO:0007669"/>
    <property type="project" value="UniProtKB-KW"/>
</dbReference>
<dbReference type="SUPFAM" id="SSF51445">
    <property type="entry name" value="(Trans)glycosidases"/>
    <property type="match status" value="1"/>
</dbReference>
<keyword evidence="11" id="KW-0624">Polysaccharide degradation</keyword>
<evidence type="ECO:0000256" key="12">
    <source>
        <dbReference type="RuleBase" id="RU000489"/>
    </source>
</evidence>
<dbReference type="InterPro" id="IPR011583">
    <property type="entry name" value="Chitinase_II/V-like_cat"/>
</dbReference>
<gene>
    <name evidence="16" type="ORF">IscW_ISCW016313</name>
</gene>
<reference evidence="16 18" key="1">
    <citation type="submission" date="2008-03" db="EMBL/GenBank/DDBJ databases">
        <title>Annotation of Ixodes scapularis.</title>
        <authorList>
            <consortium name="Ixodes scapularis Genome Project Consortium"/>
            <person name="Caler E."/>
            <person name="Hannick L.I."/>
            <person name="Bidwell S."/>
            <person name="Joardar V."/>
            <person name="Thiagarajan M."/>
            <person name="Amedeo P."/>
            <person name="Galinsky K.J."/>
            <person name="Schobel S."/>
            <person name="Inman J."/>
            <person name="Hostetler J."/>
            <person name="Miller J."/>
            <person name="Hammond M."/>
            <person name="Megy K."/>
            <person name="Lawson D."/>
            <person name="Kodira C."/>
            <person name="Sutton G."/>
            <person name="Meyer J."/>
            <person name="Hill C.A."/>
            <person name="Birren B."/>
            <person name="Nene V."/>
            <person name="Collins F."/>
            <person name="Alarcon-Chaidez F."/>
            <person name="Wikel S."/>
            <person name="Strausberg R."/>
        </authorList>
    </citation>
    <scope>NUCLEOTIDE SEQUENCE [LARGE SCALE GENOMIC DNA]</scope>
    <source>
        <strain evidence="18">Wikel</strain>
        <strain evidence="16">Wikel colony</strain>
    </source>
</reference>
<evidence type="ECO:0000256" key="3">
    <source>
        <dbReference type="ARBA" id="ARBA00012729"/>
    </source>
</evidence>
<dbReference type="FunFam" id="3.10.50.10:FF:000004">
    <property type="entry name" value="Chitinase 5"/>
    <property type="match status" value="1"/>
</dbReference>
<dbReference type="Pfam" id="PF00704">
    <property type="entry name" value="Glyco_hydro_18"/>
    <property type="match status" value="1"/>
</dbReference>
<keyword evidence="5" id="KW-0732">Signal</keyword>
<dbReference type="Pfam" id="PF01607">
    <property type="entry name" value="CBM_14"/>
    <property type="match status" value="1"/>
</dbReference>
<dbReference type="InterPro" id="IPR029070">
    <property type="entry name" value="Chitinase_insertion_sf"/>
</dbReference>
<feature type="domain" description="Chitin-binding type-2" evidence="14">
    <location>
        <begin position="453"/>
        <end position="512"/>
    </location>
</feature>
<keyword evidence="7" id="KW-0146">Chitin degradation</keyword>
<dbReference type="EnsemblMetazoa" id="ISCW016313-RA">
    <property type="protein sequence ID" value="ISCW016313-PA"/>
    <property type="gene ID" value="ISCW016313"/>
</dbReference>
<feature type="compositionally biased region" description="Low complexity" evidence="13">
    <location>
        <begin position="431"/>
        <end position="445"/>
    </location>
</feature>
<dbReference type="CDD" id="cd02872">
    <property type="entry name" value="GH18_chitolectin_chitotriosidase"/>
    <property type="match status" value="1"/>
</dbReference>
<dbReference type="EC" id="3.2.1.14" evidence="3"/>
<dbReference type="FunCoup" id="B7P5Q8">
    <property type="interactions" value="39"/>
</dbReference>
<keyword evidence="18" id="KW-1185">Reference proteome</keyword>
<dbReference type="HOGENOM" id="CLU_002833_3_1_1"/>
<dbReference type="GO" id="GO:0000272">
    <property type="term" value="P:polysaccharide catabolic process"/>
    <property type="evidence" value="ECO:0007669"/>
    <property type="project" value="UniProtKB-KW"/>
</dbReference>
<dbReference type="EMBL" id="ABJB010717877">
    <property type="status" value="NOT_ANNOTATED_CDS"/>
    <property type="molecule type" value="Genomic_DNA"/>
</dbReference>
<dbReference type="EMBL" id="ABJB010290690">
    <property type="status" value="NOT_ANNOTATED_CDS"/>
    <property type="molecule type" value="Genomic_DNA"/>
</dbReference>
<evidence type="ECO:0000256" key="10">
    <source>
        <dbReference type="ARBA" id="ARBA00023295"/>
    </source>
</evidence>
<comment type="catalytic activity">
    <reaction evidence="1">
        <text>Random endo-hydrolysis of N-acetyl-beta-D-glucosaminide (1-&gt;4)-beta-linkages in chitin and chitodextrins.</text>
        <dbReference type="EC" id="3.2.1.14"/>
    </reaction>
</comment>
<dbReference type="InterPro" id="IPR001223">
    <property type="entry name" value="Glyco_hydro18_cat"/>
</dbReference>
<dbReference type="PROSITE" id="PS01095">
    <property type="entry name" value="GH18_1"/>
    <property type="match status" value="1"/>
</dbReference>
<dbReference type="SMART" id="SM00494">
    <property type="entry name" value="ChtBD2"/>
    <property type="match status" value="1"/>
</dbReference>
<organism>
    <name type="scientific">Ixodes scapularis</name>
    <name type="common">Black-legged tick</name>
    <name type="synonym">Deer tick</name>
    <dbReference type="NCBI Taxonomy" id="6945"/>
    <lineage>
        <taxon>Eukaryota</taxon>
        <taxon>Metazoa</taxon>
        <taxon>Ecdysozoa</taxon>
        <taxon>Arthropoda</taxon>
        <taxon>Chelicerata</taxon>
        <taxon>Arachnida</taxon>
        <taxon>Acari</taxon>
        <taxon>Parasitiformes</taxon>
        <taxon>Ixodida</taxon>
        <taxon>Ixodoidea</taxon>
        <taxon>Ixodidae</taxon>
        <taxon>Ixodinae</taxon>
        <taxon>Ixodes</taxon>
    </lineage>
</organism>
<dbReference type="Gene3D" id="3.20.20.80">
    <property type="entry name" value="Glycosidases"/>
    <property type="match status" value="1"/>
</dbReference>
<evidence type="ECO:0000256" key="11">
    <source>
        <dbReference type="ARBA" id="ARBA00023326"/>
    </source>
</evidence>
<evidence type="ECO:0000259" key="14">
    <source>
        <dbReference type="PROSITE" id="PS50940"/>
    </source>
</evidence>
<dbReference type="PANTHER" id="PTHR11177">
    <property type="entry name" value="CHITINASE"/>
    <property type="match status" value="1"/>
</dbReference>
<evidence type="ECO:0000256" key="2">
    <source>
        <dbReference type="ARBA" id="ARBA00009121"/>
    </source>
</evidence>
<dbReference type="GO" id="GO:0008843">
    <property type="term" value="F:endochitinase activity"/>
    <property type="evidence" value="ECO:0007669"/>
    <property type="project" value="UniProtKB-EC"/>
</dbReference>
<dbReference type="EMBL" id="ABJB011033408">
    <property type="status" value="NOT_ANNOTATED_CDS"/>
    <property type="molecule type" value="Genomic_DNA"/>
</dbReference>
<dbReference type="InParanoid" id="B7P5Q8"/>
<dbReference type="OrthoDB" id="73875at2759"/>
<evidence type="ECO:0000256" key="5">
    <source>
        <dbReference type="ARBA" id="ARBA00022729"/>
    </source>
</evidence>
<evidence type="ECO:0000256" key="7">
    <source>
        <dbReference type="ARBA" id="ARBA00023024"/>
    </source>
</evidence>
<dbReference type="GO" id="GO:0005576">
    <property type="term" value="C:extracellular region"/>
    <property type="evidence" value="ECO:0000318"/>
    <property type="project" value="GO_Central"/>
</dbReference>
<dbReference type="VEuPathDB" id="VectorBase:ISCW016313"/>
<dbReference type="InterPro" id="IPR050314">
    <property type="entry name" value="Glycosyl_Hydrlase_18"/>
</dbReference>
<dbReference type="InterPro" id="IPR002557">
    <property type="entry name" value="Chitin-bd_dom"/>
</dbReference>
<evidence type="ECO:0000256" key="4">
    <source>
        <dbReference type="ARBA" id="ARBA00022669"/>
    </source>
</evidence>
<dbReference type="VEuPathDB" id="VectorBase:ISCI016313"/>
<dbReference type="PANTHER" id="PTHR11177:SF144">
    <property type="entry name" value="CHITINASE 5"/>
    <property type="match status" value="1"/>
</dbReference>
<dbReference type="PaxDb" id="6945-B7P5Q8"/>
<dbReference type="FunFam" id="3.20.20.80:FF:000144">
    <property type="entry name" value="Chitinase"/>
    <property type="match status" value="1"/>
</dbReference>
<evidence type="ECO:0000313" key="18">
    <source>
        <dbReference type="Proteomes" id="UP000001555"/>
    </source>
</evidence>
<dbReference type="SUPFAM" id="SSF57625">
    <property type="entry name" value="Invertebrate chitin-binding proteins"/>
    <property type="match status" value="1"/>
</dbReference>
<feature type="region of interest" description="Disordered" evidence="13">
    <location>
        <begin position="411"/>
        <end position="451"/>
    </location>
</feature>
<dbReference type="GO" id="GO:0004568">
    <property type="term" value="F:chitinase activity"/>
    <property type="evidence" value="ECO:0000318"/>
    <property type="project" value="GO_Central"/>
</dbReference>
<keyword evidence="9" id="KW-0119">Carbohydrate metabolism</keyword>
<dbReference type="EMBL" id="ABJB010323465">
    <property type="status" value="NOT_ANNOTATED_CDS"/>
    <property type="molecule type" value="Genomic_DNA"/>
</dbReference>